<keyword evidence="2" id="KW-1185">Reference proteome</keyword>
<organism evidence="1 2">
    <name type="scientific">Halopiger xanaduensis (strain DSM 18323 / JCM 14033 / SH-6)</name>
    <dbReference type="NCBI Taxonomy" id="797210"/>
    <lineage>
        <taxon>Archaea</taxon>
        <taxon>Methanobacteriati</taxon>
        <taxon>Methanobacteriota</taxon>
        <taxon>Stenosarchaea group</taxon>
        <taxon>Halobacteria</taxon>
        <taxon>Halobacteriales</taxon>
        <taxon>Natrialbaceae</taxon>
        <taxon>Halopiger</taxon>
    </lineage>
</organism>
<evidence type="ECO:0008006" key="3">
    <source>
        <dbReference type="Google" id="ProtNLM"/>
    </source>
</evidence>
<dbReference type="InterPro" id="IPR041025">
    <property type="entry name" value="HNH_repeat"/>
</dbReference>
<sequence length="227" mass="25867">MGEDRREDMLDALHRLAEELGETPTTTEMNDRGEYWASQYQNEFGGWNEALREAGFEPNQVWKVPTDDLLNEIRQLARELNQTPTKEQMDDRGEYYGRSYLKRFGSWNEAVRQAGLEPNQRISQSAFREPPDACRLCGDAPDAGLDFHHWRYGENKAGCYLCRTCHDDVHAGGMRPDNDPGWLMGAVENLIRCHAKYSEETSVPAITSRYNIPSEGLVASAMSNVEM</sequence>
<dbReference type="EMBL" id="CP002839">
    <property type="protein sequence ID" value="AEH35611.1"/>
    <property type="molecule type" value="Genomic_DNA"/>
</dbReference>
<protein>
    <recommendedName>
        <fullName evidence="3">HNH endonuclease</fullName>
    </recommendedName>
</protein>
<name>F8D8I3_HALXS</name>
<proteinExistence type="predicted"/>
<dbReference type="STRING" id="797210.Halxa_0975"/>
<dbReference type="HOGENOM" id="CLU_1217551_0_0_2"/>
<accession>F8D8I3</accession>
<dbReference type="AlphaFoldDB" id="F8D8I3"/>
<evidence type="ECO:0000313" key="1">
    <source>
        <dbReference type="EMBL" id="AEH35611.1"/>
    </source>
</evidence>
<dbReference type="Pfam" id="PF18780">
    <property type="entry name" value="HNH_repeat"/>
    <property type="match status" value="2"/>
</dbReference>
<dbReference type="Proteomes" id="UP000006794">
    <property type="component" value="Chromosome"/>
</dbReference>
<dbReference type="eggNOG" id="arCOG08099">
    <property type="taxonomic scope" value="Archaea"/>
</dbReference>
<evidence type="ECO:0000313" key="2">
    <source>
        <dbReference type="Proteomes" id="UP000006794"/>
    </source>
</evidence>
<dbReference type="KEGG" id="hxa:Halxa_0975"/>
<gene>
    <name evidence="1" type="ordered locus">Halxa_0975</name>
</gene>
<reference evidence="1 2" key="1">
    <citation type="journal article" date="2012" name="Stand. Genomic Sci.">
        <title>Complete genome sequence of Halopiger xanaduensis type strain (SH-6(T)).</title>
        <authorList>
            <person name="Anderson I."/>
            <person name="Tindall B.J."/>
            <person name="Rohde M."/>
            <person name="Lucas S."/>
            <person name="Han J."/>
            <person name="Lapidus A."/>
            <person name="Cheng J.F."/>
            <person name="Goodwin L."/>
            <person name="Pitluck S."/>
            <person name="Peters L."/>
            <person name="Pati A."/>
            <person name="Mikhailova N."/>
            <person name="Pagani I."/>
            <person name="Teshima H."/>
            <person name="Han C."/>
            <person name="Tapia R."/>
            <person name="Land M."/>
            <person name="Woyke T."/>
            <person name="Klenk H.P."/>
            <person name="Kyrpides N."/>
            <person name="Ivanova N."/>
        </authorList>
    </citation>
    <scope>NUCLEOTIDE SEQUENCE [LARGE SCALE GENOMIC DNA]</scope>
    <source>
        <strain evidence="2">DSM 18323 / JCM 14033 / SH-6</strain>
    </source>
</reference>